<proteinExistence type="inferred from homology"/>
<accession>A0A1Y1WTW0</accession>
<dbReference type="InterPro" id="IPR018456">
    <property type="entry name" value="PTR2_symporter_CS"/>
</dbReference>
<feature type="transmembrane region" description="Helical" evidence="8">
    <location>
        <begin position="40"/>
        <end position="59"/>
    </location>
</feature>
<feature type="transmembrane region" description="Helical" evidence="8">
    <location>
        <begin position="368"/>
        <end position="385"/>
    </location>
</feature>
<feature type="transmembrane region" description="Helical" evidence="8">
    <location>
        <begin position="417"/>
        <end position="437"/>
    </location>
</feature>
<dbReference type="CDD" id="cd17346">
    <property type="entry name" value="MFS_DtpA_like"/>
    <property type="match status" value="1"/>
</dbReference>
<dbReference type="STRING" id="1754192.A0A1Y1WTW0"/>
<keyword evidence="5 8" id="KW-1133">Transmembrane helix</keyword>
<feature type="transmembrane region" description="Helical" evidence="8">
    <location>
        <begin position="334"/>
        <end position="356"/>
    </location>
</feature>
<keyword evidence="6 8" id="KW-0472">Membrane</keyword>
<feature type="transmembrane region" description="Helical" evidence="8">
    <location>
        <begin position="513"/>
        <end position="532"/>
    </location>
</feature>
<feature type="transmembrane region" description="Helical" evidence="8">
    <location>
        <begin position="150"/>
        <end position="168"/>
    </location>
</feature>
<dbReference type="AlphaFoldDB" id="A0A1Y1WTW0"/>
<dbReference type="InterPro" id="IPR050171">
    <property type="entry name" value="MFS_Transporters"/>
</dbReference>
<reference evidence="9 10" key="2">
    <citation type="submission" date="2016-08" db="EMBL/GenBank/DDBJ databases">
        <title>Pervasive Adenine N6-methylation of Active Genes in Fungi.</title>
        <authorList>
            <consortium name="DOE Joint Genome Institute"/>
            <person name="Mondo S.J."/>
            <person name="Dannebaum R.O."/>
            <person name="Kuo R.C."/>
            <person name="Labutti K."/>
            <person name="Haridas S."/>
            <person name="Kuo A."/>
            <person name="Salamov A."/>
            <person name="Ahrendt S.R."/>
            <person name="Lipzen A."/>
            <person name="Sullivan W."/>
            <person name="Andreopoulos W.B."/>
            <person name="Clum A."/>
            <person name="Lindquist E."/>
            <person name="Daum C."/>
            <person name="Ramamoorthy G.K."/>
            <person name="Gryganskyi A."/>
            <person name="Culley D."/>
            <person name="Magnuson J.K."/>
            <person name="James T.Y."/>
            <person name="O'Malley M.A."/>
            <person name="Stajich J.E."/>
            <person name="Spatafora J.W."/>
            <person name="Visel A."/>
            <person name="Grigoriev I.V."/>
        </authorList>
    </citation>
    <scope>NUCLEOTIDE SEQUENCE [LARGE SCALE GENOMIC DNA]</scope>
    <source>
        <strain evidence="9 10">S4</strain>
    </source>
</reference>
<feature type="transmembrane region" description="Helical" evidence="8">
    <location>
        <begin position="189"/>
        <end position="213"/>
    </location>
</feature>
<dbReference type="Proteomes" id="UP000193944">
    <property type="component" value="Unassembled WGS sequence"/>
</dbReference>
<keyword evidence="2 7" id="KW-0813">Transport</keyword>
<dbReference type="InterPro" id="IPR036259">
    <property type="entry name" value="MFS_trans_sf"/>
</dbReference>
<keyword evidence="3" id="KW-1003">Cell membrane</keyword>
<feature type="transmembrane region" description="Helical" evidence="8">
    <location>
        <begin position="480"/>
        <end position="501"/>
    </location>
</feature>
<dbReference type="EMBL" id="MCFG01000281">
    <property type="protein sequence ID" value="ORX76748.1"/>
    <property type="molecule type" value="Genomic_DNA"/>
</dbReference>
<name>A0A1Y1WTW0_9FUNG</name>
<dbReference type="InterPro" id="IPR005279">
    <property type="entry name" value="Dipep/tripep_permease"/>
</dbReference>
<comment type="similarity">
    <text evidence="7">Belongs to the major facilitator superfamily. Proton-dependent oligopeptide transporter (POT/PTR) (TC 2.A.17) family.</text>
</comment>
<dbReference type="Gene3D" id="1.20.1250.20">
    <property type="entry name" value="MFS general substrate transporter like domains"/>
    <property type="match status" value="1"/>
</dbReference>
<evidence type="ECO:0000256" key="3">
    <source>
        <dbReference type="ARBA" id="ARBA00022475"/>
    </source>
</evidence>
<evidence type="ECO:0000256" key="8">
    <source>
        <dbReference type="SAM" id="Phobius"/>
    </source>
</evidence>
<evidence type="ECO:0000256" key="4">
    <source>
        <dbReference type="ARBA" id="ARBA00022692"/>
    </source>
</evidence>
<dbReference type="PROSITE" id="PS01023">
    <property type="entry name" value="PTR2_2"/>
    <property type="match status" value="1"/>
</dbReference>
<protein>
    <submittedName>
        <fullName evidence="9">Di-tripeptide ABC transporter</fullName>
    </submittedName>
</protein>
<dbReference type="SUPFAM" id="SSF103473">
    <property type="entry name" value="MFS general substrate transporter"/>
    <property type="match status" value="1"/>
</dbReference>
<dbReference type="NCBIfam" id="TIGR00924">
    <property type="entry name" value="yjdL_sub1_fam"/>
    <property type="match status" value="2"/>
</dbReference>
<evidence type="ECO:0000256" key="2">
    <source>
        <dbReference type="ARBA" id="ARBA00022448"/>
    </source>
</evidence>
<organism evidence="9 10">
    <name type="scientific">Anaeromyces robustus</name>
    <dbReference type="NCBI Taxonomy" id="1754192"/>
    <lineage>
        <taxon>Eukaryota</taxon>
        <taxon>Fungi</taxon>
        <taxon>Fungi incertae sedis</taxon>
        <taxon>Chytridiomycota</taxon>
        <taxon>Chytridiomycota incertae sedis</taxon>
        <taxon>Neocallimastigomycetes</taxon>
        <taxon>Neocallimastigales</taxon>
        <taxon>Neocallimastigaceae</taxon>
        <taxon>Anaeromyces</taxon>
    </lineage>
</organism>
<dbReference type="PANTHER" id="PTHR23517:SF15">
    <property type="entry name" value="PROTON-DEPENDENT OLIGOPEPTIDE FAMILY TRANSPORT PROTEIN"/>
    <property type="match status" value="1"/>
</dbReference>
<evidence type="ECO:0000313" key="9">
    <source>
        <dbReference type="EMBL" id="ORX76748.1"/>
    </source>
</evidence>
<reference evidence="9 10" key="1">
    <citation type="submission" date="2016-08" db="EMBL/GenBank/DDBJ databases">
        <title>A Parts List for Fungal Cellulosomes Revealed by Comparative Genomics.</title>
        <authorList>
            <consortium name="DOE Joint Genome Institute"/>
            <person name="Haitjema C.H."/>
            <person name="Gilmore S.P."/>
            <person name="Henske J.K."/>
            <person name="Solomon K.V."/>
            <person name="De Groot R."/>
            <person name="Kuo A."/>
            <person name="Mondo S.J."/>
            <person name="Salamov A.A."/>
            <person name="Labutti K."/>
            <person name="Zhao Z."/>
            <person name="Chiniquy J."/>
            <person name="Barry K."/>
            <person name="Brewer H.M."/>
            <person name="Purvine S.O."/>
            <person name="Wright A.T."/>
            <person name="Boxma B."/>
            <person name="Van Alen T."/>
            <person name="Hackstein J.H."/>
            <person name="Baker S.E."/>
            <person name="Grigoriev I.V."/>
            <person name="O'Malley M.A."/>
        </authorList>
    </citation>
    <scope>NUCLEOTIDE SEQUENCE [LARGE SCALE GENOMIC DNA]</scope>
    <source>
        <strain evidence="9 10">S4</strain>
    </source>
</reference>
<dbReference type="GO" id="GO:0006857">
    <property type="term" value="P:oligopeptide transport"/>
    <property type="evidence" value="ECO:0007669"/>
    <property type="project" value="InterPro"/>
</dbReference>
<feature type="transmembrane region" description="Helical" evidence="8">
    <location>
        <begin position="301"/>
        <end position="322"/>
    </location>
</feature>
<comment type="caution">
    <text evidence="9">The sequence shown here is derived from an EMBL/GenBank/DDBJ whole genome shotgun (WGS) entry which is preliminary data.</text>
</comment>
<feature type="transmembrane region" description="Helical" evidence="8">
    <location>
        <begin position="449"/>
        <end position="468"/>
    </location>
</feature>
<dbReference type="PANTHER" id="PTHR23517">
    <property type="entry name" value="RESISTANCE PROTEIN MDTM, PUTATIVE-RELATED-RELATED"/>
    <property type="match status" value="1"/>
</dbReference>
<evidence type="ECO:0000256" key="5">
    <source>
        <dbReference type="ARBA" id="ARBA00022989"/>
    </source>
</evidence>
<dbReference type="OrthoDB" id="8904098at2759"/>
<dbReference type="Pfam" id="PF00854">
    <property type="entry name" value="PTR2"/>
    <property type="match status" value="2"/>
</dbReference>
<evidence type="ECO:0000256" key="7">
    <source>
        <dbReference type="RuleBase" id="RU003755"/>
    </source>
</evidence>
<comment type="subcellular location">
    <subcellularLocation>
        <location evidence="1">Cell membrane</location>
        <topology evidence="1">Multi-pass membrane protein</topology>
    </subcellularLocation>
    <subcellularLocation>
        <location evidence="7">Membrane</location>
        <topology evidence="7">Multi-pass membrane protein</topology>
    </subcellularLocation>
</comment>
<evidence type="ECO:0000313" key="10">
    <source>
        <dbReference type="Proteomes" id="UP000193944"/>
    </source>
</evidence>
<feature type="transmembrane region" description="Helical" evidence="8">
    <location>
        <begin position="567"/>
        <end position="589"/>
    </location>
</feature>
<feature type="transmembrane region" description="Helical" evidence="8">
    <location>
        <begin position="110"/>
        <end position="130"/>
    </location>
</feature>
<evidence type="ECO:0000256" key="6">
    <source>
        <dbReference type="ARBA" id="ARBA00023136"/>
    </source>
</evidence>
<keyword evidence="4 7" id="KW-0812">Transmembrane</keyword>
<evidence type="ECO:0000256" key="1">
    <source>
        <dbReference type="ARBA" id="ARBA00004651"/>
    </source>
</evidence>
<feature type="transmembrane region" description="Helical" evidence="8">
    <location>
        <begin position="79"/>
        <end position="98"/>
    </location>
</feature>
<sequence>MTEKDSNLLEKNVKAEEPAIEKDEKAKGALYTKTTLGHPLGLMLLFVTEMAERFSYYGMRSLFKLYLISALFENSSANGIYGAFTGLVYLTPMLGGWVSDKFWGNRKCIIVGSVLMALGQFLLFFSSMFAKKAVKVANGPVDPSVDNTQSIVLLGIGVVFLIFGNGFFKPNISTMVGDLYEPTDERKDSAYTIFYMGINLGALFAPFICGAFAPKENGYLNPSGFKWGFFAAGVGMLFSLCVFMLLKNKLIVTPEGVPIGLPPKQDTIKAKRIEENRLLEKALKEESGETEEKEQKKNNNLLRGGISAVAGVSVALIYYFFLNDLPVSPSAMDYIVEIINAIIFGCFIGLPIFIIMDRNINKSERSRINVIYIIAAFAVCFWSSYEQAASSLTDVAEFASNKQIGSWTFPTAWLQSVNPFFIVILAPVFAALWEFLNKHNKEPSSLSKQAIGLAILAISYLVISLGYSGFDFEGGEKKNILWLIVLYFVQTLGELCLSPIGNSLVYKLAPPHLSSLLMGVWLMSSSISNVFAGKLANFAPSAAKKGENGKLIYKSVFGITFDTFSKFFNVFIVISGVAGVILFALVPILKRMMKGIK</sequence>
<dbReference type="InterPro" id="IPR000109">
    <property type="entry name" value="POT_fam"/>
</dbReference>
<feature type="transmembrane region" description="Helical" evidence="8">
    <location>
        <begin position="225"/>
        <end position="246"/>
    </location>
</feature>
<keyword evidence="10" id="KW-1185">Reference proteome</keyword>
<gene>
    <name evidence="9" type="ORF">BCR32DRAFT_329222</name>
</gene>
<dbReference type="GO" id="GO:0005886">
    <property type="term" value="C:plasma membrane"/>
    <property type="evidence" value="ECO:0007669"/>
    <property type="project" value="UniProtKB-SubCell"/>
</dbReference>
<dbReference type="GO" id="GO:1904680">
    <property type="term" value="F:peptide transmembrane transporter activity"/>
    <property type="evidence" value="ECO:0007669"/>
    <property type="project" value="InterPro"/>
</dbReference>